<protein>
    <submittedName>
        <fullName evidence="2">DUF5116 domain-containing protein</fullName>
    </submittedName>
    <submittedName>
        <fullName evidence="4">SusE domain-containing protein</fullName>
    </submittedName>
</protein>
<proteinExistence type="predicted"/>
<dbReference type="Proteomes" id="UP000183670">
    <property type="component" value="Unassembled WGS sequence"/>
</dbReference>
<evidence type="ECO:0000313" key="3">
    <source>
        <dbReference type="EMBL" id="KAB1327681.1"/>
    </source>
</evidence>
<gene>
    <name evidence="3" type="ORF">F3B53_09410</name>
    <name evidence="2" type="ORF">F3B98_21885</name>
    <name evidence="4" type="ORF">PO382_06350</name>
    <name evidence="5" type="ORF">SAMN05192581_101723</name>
    <name evidence="6" type="ORF">SAMN05192582_1001143</name>
</gene>
<dbReference type="Proteomes" id="UP000375690">
    <property type="component" value="Unassembled WGS sequence"/>
</dbReference>
<evidence type="ECO:0000313" key="6">
    <source>
        <dbReference type="EMBL" id="SDH09997.1"/>
    </source>
</evidence>
<dbReference type="PATRIC" id="fig|28116.10.peg.4207"/>
<dbReference type="InterPro" id="IPR025970">
    <property type="entry name" value="SusE"/>
</dbReference>
<evidence type="ECO:0000313" key="2">
    <source>
        <dbReference type="EMBL" id="KAA4661753.1"/>
    </source>
</evidence>
<dbReference type="EMBL" id="FMYE01000017">
    <property type="protein sequence ID" value="SDB77102.1"/>
    <property type="molecule type" value="Genomic_DNA"/>
</dbReference>
<evidence type="ECO:0000259" key="1">
    <source>
        <dbReference type="Pfam" id="PF14292"/>
    </source>
</evidence>
<evidence type="ECO:0000313" key="7">
    <source>
        <dbReference type="Proteomes" id="UP000181870"/>
    </source>
</evidence>
<sequence length="547" mass="60576">MKTMHLYRNLGMVAVGMMSMLATSCEEEIDNTASRNQSEIELTPSGEYIKLDESKPNETAFTLKWSTAHNFGEDYITTYKYEMQLIGSDVANIKEFDDDGEFLRSYTNKEMQDILVDYFGLTTSTIGEVLFTVTANFEGPRLMVPDIATATVKFKTYGPKQYKADNLYVGGTAVGDDNIKMTLKDETNRIYSYEGALVAGKINFPVDYADELNAIGPETADAPITTGEMAGVISDRAEANSWLIPSAATYRITVNMSKQTVKIVEAGAVVEADQIFLAGSAVGGEQIEMAQVLENDQIYAWRGALKAGNLYIPLTFEGEQAMAIVPEIADSHDIEDGQLSTFGQVLISKVDKQYWTIPADGTYRIVLNKEEKSITIYSTATDLKPLTVSFNNTELGKNPWSQEVNVLHMYGGFNSFAYDSGIDEETGKSFKYCQVKYNLIQSVANPKVFVYKGDVLPRNEYKDNYGKTNAGWVNFSTLRYANNGWFVGSTADAVRNSYNGYTTVTAGKIEGAVTGQGNNRYAYFLIPEGCNYVVVDLENNTVLFDIK</sequence>
<feature type="domain" description="SusE outer membrane protein" evidence="1">
    <location>
        <begin position="30"/>
        <end position="133"/>
    </location>
</feature>
<dbReference type="Proteomes" id="UP001219389">
    <property type="component" value="Unassembled WGS sequence"/>
</dbReference>
<dbReference type="EMBL" id="FNDO01000001">
    <property type="protein sequence ID" value="SDH09997.1"/>
    <property type="molecule type" value="Genomic_DNA"/>
</dbReference>
<dbReference type="EMBL" id="JAQNZF010000006">
    <property type="protein sequence ID" value="MDC2741841.1"/>
    <property type="molecule type" value="Genomic_DNA"/>
</dbReference>
<reference evidence="5 8" key="1">
    <citation type="submission" date="2016-10" db="EMBL/GenBank/DDBJ databases">
        <authorList>
            <person name="de Groot N.N."/>
        </authorList>
    </citation>
    <scope>NUCLEOTIDE SEQUENCE [LARGE SCALE GENOMIC DNA]</scope>
    <source>
        <strain evidence="5 8">NLAE-zl-C500</strain>
        <strain evidence="6">NLAE-zl-C57</strain>
    </source>
</reference>
<evidence type="ECO:0000313" key="8">
    <source>
        <dbReference type="Proteomes" id="UP000183670"/>
    </source>
</evidence>
<evidence type="ECO:0000313" key="9">
    <source>
        <dbReference type="Proteomes" id="UP000375690"/>
    </source>
</evidence>
<evidence type="ECO:0000313" key="4">
    <source>
        <dbReference type="EMBL" id="MDC2741841.1"/>
    </source>
</evidence>
<evidence type="ECO:0000313" key="10">
    <source>
        <dbReference type="Proteomes" id="UP000435985"/>
    </source>
</evidence>
<dbReference type="PROSITE" id="PS51257">
    <property type="entry name" value="PROKAR_LIPOPROTEIN"/>
    <property type="match status" value="1"/>
</dbReference>
<dbReference type="EMBL" id="VWFC01000008">
    <property type="protein sequence ID" value="KAB1327681.1"/>
    <property type="molecule type" value="Genomic_DNA"/>
</dbReference>
<reference evidence="9 10" key="3">
    <citation type="journal article" date="2019" name="Nat. Med.">
        <title>A library of human gut bacterial isolates paired with longitudinal multiomics data enables mechanistic microbiome research.</title>
        <authorList>
            <person name="Poyet M."/>
            <person name="Groussin M."/>
            <person name="Gibbons S.M."/>
            <person name="Avila-Pacheco J."/>
            <person name="Jiang X."/>
            <person name="Kearney S.M."/>
            <person name="Perrotta A.R."/>
            <person name="Berdy B."/>
            <person name="Zhao S."/>
            <person name="Lieberman T.D."/>
            <person name="Swanson P.K."/>
            <person name="Smith M."/>
            <person name="Roesemann S."/>
            <person name="Alexander J.E."/>
            <person name="Rich S.A."/>
            <person name="Livny J."/>
            <person name="Vlamakis H."/>
            <person name="Clish C."/>
            <person name="Bullock K."/>
            <person name="Deik A."/>
            <person name="Scott J."/>
            <person name="Pierce K.A."/>
            <person name="Xavier R.J."/>
            <person name="Alm E.J."/>
        </authorList>
    </citation>
    <scope>NUCLEOTIDE SEQUENCE [LARGE SCALE GENOMIC DNA]</scope>
    <source>
        <strain evidence="2 10">BIOML-A14</strain>
        <strain evidence="3 9">BIOML-A2</strain>
    </source>
</reference>
<dbReference type="Pfam" id="PF14292">
    <property type="entry name" value="SusE"/>
    <property type="match status" value="1"/>
</dbReference>
<accession>A0A139KTC0</accession>
<reference evidence="4" key="4">
    <citation type="submission" date="2022-10" db="EMBL/GenBank/DDBJ databases">
        <title>Human gut microbiome strain richness.</title>
        <authorList>
            <person name="Chen-Liaw A."/>
        </authorList>
    </citation>
    <scope>NUCLEOTIDE SEQUENCE</scope>
    <source>
        <strain evidence="4">BSD2780120875st1_E1_BSD2780120875_150330</strain>
    </source>
</reference>
<name>A0A139KTC0_BACOV</name>
<dbReference type="EMBL" id="VWFO01000036">
    <property type="protein sequence ID" value="KAA4661753.1"/>
    <property type="molecule type" value="Genomic_DNA"/>
</dbReference>
<evidence type="ECO:0000313" key="5">
    <source>
        <dbReference type="EMBL" id="SDB77102.1"/>
    </source>
</evidence>
<dbReference type="Proteomes" id="UP000181870">
    <property type="component" value="Unassembled WGS sequence"/>
</dbReference>
<reference evidence="7" key="2">
    <citation type="submission" date="2016-10" db="EMBL/GenBank/DDBJ databases">
        <authorList>
            <person name="Varghese N."/>
            <person name="Submissions S."/>
        </authorList>
    </citation>
    <scope>NUCLEOTIDE SEQUENCE [LARGE SCALE GENOMIC DNA]</scope>
    <source>
        <strain evidence="7">NLAE-zl-C57</strain>
    </source>
</reference>
<dbReference type="Proteomes" id="UP000435985">
    <property type="component" value="Unassembled WGS sequence"/>
</dbReference>
<organism evidence="2 10">
    <name type="scientific">Bacteroides ovatus</name>
    <dbReference type="NCBI Taxonomy" id="28116"/>
    <lineage>
        <taxon>Bacteria</taxon>
        <taxon>Pseudomonadati</taxon>
        <taxon>Bacteroidota</taxon>
        <taxon>Bacteroidia</taxon>
        <taxon>Bacteroidales</taxon>
        <taxon>Bacteroidaceae</taxon>
        <taxon>Bacteroides</taxon>
    </lineage>
</organism>
<dbReference type="AlphaFoldDB" id="A0A139KTC0"/>
<dbReference type="RefSeq" id="WP_008646518.1">
    <property type="nucleotide sequence ID" value="NZ_CAAKNR010000210.1"/>
</dbReference>